<organism evidence="1 2">
    <name type="scientific">Blautia obeum</name>
    <dbReference type="NCBI Taxonomy" id="40520"/>
    <lineage>
        <taxon>Bacteria</taxon>
        <taxon>Bacillati</taxon>
        <taxon>Bacillota</taxon>
        <taxon>Clostridia</taxon>
        <taxon>Lachnospirales</taxon>
        <taxon>Lachnospiraceae</taxon>
        <taxon>Blautia</taxon>
    </lineage>
</organism>
<evidence type="ECO:0000313" key="1">
    <source>
        <dbReference type="EMBL" id="RCH43227.1"/>
    </source>
</evidence>
<dbReference type="Pfam" id="PF05489">
    <property type="entry name" value="Phage_tail_X"/>
    <property type="match status" value="1"/>
</dbReference>
<proteinExistence type="predicted"/>
<dbReference type="AlphaFoldDB" id="A0A367FXR0"/>
<protein>
    <submittedName>
        <fullName evidence="1">Phage tail protein</fullName>
    </submittedName>
</protein>
<dbReference type="Gene3D" id="3.10.350.10">
    <property type="entry name" value="LysM domain"/>
    <property type="match status" value="1"/>
</dbReference>
<name>A0A367FXR0_9FIRM</name>
<dbReference type="Proteomes" id="UP000253208">
    <property type="component" value="Unassembled WGS sequence"/>
</dbReference>
<evidence type="ECO:0000313" key="2">
    <source>
        <dbReference type="Proteomes" id="UP000253208"/>
    </source>
</evidence>
<dbReference type="InterPro" id="IPR036779">
    <property type="entry name" value="LysM_dom_sf"/>
</dbReference>
<dbReference type="InterPro" id="IPR008861">
    <property type="entry name" value="GpX-like"/>
</dbReference>
<comment type="caution">
    <text evidence="1">The sequence shown here is derived from an EMBL/GenBank/DDBJ whole genome shotgun (WGS) entry which is preliminary data.</text>
</comment>
<accession>A0A367FXR0</accession>
<dbReference type="EMBL" id="PSQG01000015">
    <property type="protein sequence ID" value="RCH43227.1"/>
    <property type="molecule type" value="Genomic_DNA"/>
</dbReference>
<gene>
    <name evidence="1" type="ORF">C4886_11105</name>
</gene>
<sequence length="69" mass="7988">MDEKRYYTTVSGDMWDSIAYAFYGDVKYIGLLMDSNPQLLDISVFSDGTPVYIPELPEESDEDLPEWRV</sequence>
<reference evidence="1 2" key="1">
    <citation type="submission" date="2018-02" db="EMBL/GenBank/DDBJ databases">
        <title>Complete genome sequencing of Faecalibacterium prausnitzii strains isolated from the human gut.</title>
        <authorList>
            <person name="Fitzgerald B.C."/>
            <person name="Shkoporov A.N."/>
            <person name="Ross P.R."/>
            <person name="Hill C."/>
        </authorList>
    </citation>
    <scope>NUCLEOTIDE SEQUENCE [LARGE SCALE GENOMIC DNA]</scope>
    <source>
        <strain evidence="1 2">APC942/31-1</strain>
    </source>
</reference>
<dbReference type="RefSeq" id="WP_022119241.1">
    <property type="nucleotide sequence ID" value="NZ_PSQG01000015.1"/>
</dbReference>